<evidence type="ECO:0000256" key="1">
    <source>
        <dbReference type="SAM" id="MobiDB-lite"/>
    </source>
</evidence>
<keyword evidence="3" id="KW-1185">Reference proteome</keyword>
<protein>
    <submittedName>
        <fullName evidence="2">Uncharacterized protein</fullName>
    </submittedName>
</protein>
<evidence type="ECO:0000313" key="2">
    <source>
        <dbReference type="EMBL" id="UVF19467.1"/>
    </source>
</evidence>
<feature type="region of interest" description="Disordered" evidence="1">
    <location>
        <begin position="1"/>
        <end position="32"/>
    </location>
</feature>
<accession>A0ABY5RTD2</accession>
<gene>
    <name evidence="2" type="ORF">HPT29_024095</name>
</gene>
<dbReference type="Proteomes" id="UP001017257">
    <property type="component" value="Chromosome"/>
</dbReference>
<proteinExistence type="predicted"/>
<dbReference type="EMBL" id="CP102845">
    <property type="protein sequence ID" value="UVF19467.1"/>
    <property type="molecule type" value="Genomic_DNA"/>
</dbReference>
<name>A0ABY5RTD2_9HYPH</name>
<reference evidence="2" key="1">
    <citation type="submission" date="2022-08" db="EMBL/GenBank/DDBJ databases">
        <title>Microvirga terrae sp. nov., isolated from soil.</title>
        <authorList>
            <person name="Kim K.H."/>
            <person name="Seo Y.L."/>
            <person name="Kim J.M."/>
            <person name="Lee J.K."/>
            <person name="Han D.M."/>
            <person name="Jeon C.O."/>
        </authorList>
    </citation>
    <scope>NUCLEOTIDE SEQUENCE</scope>
    <source>
        <strain evidence="2">R24</strain>
    </source>
</reference>
<feature type="compositionally biased region" description="Polar residues" evidence="1">
    <location>
        <begin position="1"/>
        <end position="11"/>
    </location>
</feature>
<dbReference type="RefSeq" id="WP_173946663.1">
    <property type="nucleotide sequence ID" value="NZ_CP102845.1"/>
</dbReference>
<sequence length="124" mass="13634">MTFSASGSGLQATDGFPQAHEDFSLEPTTPRELRGFSDRSIMTCFPEMGSRTVIDRLSIFRLHMPYPRLENGLVPAPFRLADASCALEHEGVLNGRARSDQALREGFRQITPDNAAPLNAGDVR</sequence>
<feature type="compositionally biased region" description="Basic and acidic residues" evidence="1">
    <location>
        <begin position="19"/>
        <end position="32"/>
    </location>
</feature>
<evidence type="ECO:0000313" key="3">
    <source>
        <dbReference type="Proteomes" id="UP001017257"/>
    </source>
</evidence>
<organism evidence="2 3">
    <name type="scientific">Microvirga terrae</name>
    <dbReference type="NCBI Taxonomy" id="2740529"/>
    <lineage>
        <taxon>Bacteria</taxon>
        <taxon>Pseudomonadati</taxon>
        <taxon>Pseudomonadota</taxon>
        <taxon>Alphaproteobacteria</taxon>
        <taxon>Hyphomicrobiales</taxon>
        <taxon>Methylobacteriaceae</taxon>
        <taxon>Microvirga</taxon>
    </lineage>
</organism>